<dbReference type="EMBL" id="WAAU01000003">
    <property type="protein sequence ID" value="KAB1160521.1"/>
    <property type="molecule type" value="Genomic_DNA"/>
</dbReference>
<name>A0A7J5AT58_9FLAO</name>
<dbReference type="OrthoDB" id="7054664at2"/>
<gene>
    <name evidence="1" type="ORF">F7018_01205</name>
</gene>
<dbReference type="RefSeq" id="WP_150898151.1">
    <property type="nucleotide sequence ID" value="NZ_WAAU01000003.1"/>
</dbReference>
<evidence type="ECO:0000313" key="2">
    <source>
        <dbReference type="Proteomes" id="UP000467305"/>
    </source>
</evidence>
<proteinExistence type="predicted"/>
<protein>
    <recommendedName>
        <fullName evidence="3">SH3 domain-containing protein</fullName>
    </recommendedName>
</protein>
<evidence type="ECO:0008006" key="3">
    <source>
        <dbReference type="Google" id="ProtNLM"/>
    </source>
</evidence>
<evidence type="ECO:0000313" key="1">
    <source>
        <dbReference type="EMBL" id="KAB1160521.1"/>
    </source>
</evidence>
<organism evidence="1 2">
    <name type="scientific">Tenacibaculum aiptasiae</name>
    <dbReference type="NCBI Taxonomy" id="426481"/>
    <lineage>
        <taxon>Bacteria</taxon>
        <taxon>Pseudomonadati</taxon>
        <taxon>Bacteroidota</taxon>
        <taxon>Flavobacteriia</taxon>
        <taxon>Flavobacteriales</taxon>
        <taxon>Flavobacteriaceae</taxon>
        <taxon>Tenacibaculum</taxon>
    </lineage>
</organism>
<sequence length="218" mass="25274">MKNIINFLICVTSFISYSQIGIIKDKDGFTNVRKATSIKSKIVYKLKENEAFWFNDIGEDWIEVFIPQDKFSVEDTNDLMIGGYIHKSRLQKIENLPTANQNEVKFEYIFRKFKRENHIDNGDGKFVTKIDGRKIWGTDGNYPKVEIEKINTSISNKIIEIHKVLFLDLFECDTNINKYKNGNTYFIYQNCSDGAGGYELLWVINKNGLTQRLVGSII</sequence>
<keyword evidence="2" id="KW-1185">Reference proteome</keyword>
<dbReference type="Proteomes" id="UP000467305">
    <property type="component" value="Unassembled WGS sequence"/>
</dbReference>
<reference evidence="1 2" key="1">
    <citation type="submission" date="2019-09" db="EMBL/GenBank/DDBJ databases">
        <authorList>
            <person name="Cao W.R."/>
        </authorList>
    </citation>
    <scope>NUCLEOTIDE SEQUENCE [LARGE SCALE GENOMIC DNA]</scope>
    <source>
        <strain evidence="2">a4</strain>
    </source>
</reference>
<comment type="caution">
    <text evidence="1">The sequence shown here is derived from an EMBL/GenBank/DDBJ whole genome shotgun (WGS) entry which is preliminary data.</text>
</comment>
<accession>A0A7J5AT58</accession>
<dbReference type="AlphaFoldDB" id="A0A7J5AT58"/>